<name>A0ABM5N1X8_EMTOG</name>
<dbReference type="EMBL" id="CP002961">
    <property type="protein sequence ID" value="AFK03447.1"/>
    <property type="molecule type" value="Genomic_DNA"/>
</dbReference>
<dbReference type="Proteomes" id="UP000002875">
    <property type="component" value="Chromosome"/>
</dbReference>
<evidence type="ECO:0008006" key="4">
    <source>
        <dbReference type="Google" id="ProtNLM"/>
    </source>
</evidence>
<sequence>MKRKYLYIVWVILLSIKSLAQNNDQCYGPNIGSGSLNAKIMIGCVPFTVEISKNDSVATGHKFIYDYKGGPPTNPTEVPTFTYSAPGAYKLMQITYRKEDGKELRVCGVVTVLDTNKLILRPKICDKKVSLEIIDNKKPGTLPYDYCLINWGDGNPVEKIKLPTTVISHTYTNTNDRKVSVEAHYEVEFCTKQSVVDIIFPKSTQPQINLLEKTGPESYSLTFNNVSGEDVKVLGNNSLITAKSGELGTQKITFENSAKNVCYSIKLENNCFPNNISKEICDIDFEVTPTENSNDLRWQEAKPAVIKDFMVLKNESIQLPYGELRYSDTTIKCNQENCYQIKFTSNETAFISNKICLKNTLKPCLSSIFIFIPLAFSPNNDGINDTFSIFGDDEKLISFSIYDQKGKLITTFTSIKDTWNGENYLSGTYPYRLITKSQGNEKNEIIGKITLLR</sequence>
<feature type="signal peptide" evidence="1">
    <location>
        <begin position="1"/>
        <end position="20"/>
    </location>
</feature>
<dbReference type="NCBIfam" id="TIGR04131">
    <property type="entry name" value="Bac_Flav_CTERM"/>
    <property type="match status" value="1"/>
</dbReference>
<feature type="chain" id="PRO_5045513968" description="Gliding motility-associated C-terminal domain-containing protein" evidence="1">
    <location>
        <begin position="21"/>
        <end position="453"/>
    </location>
</feature>
<gene>
    <name evidence="2" type="ordered locus">Emtol_2309</name>
</gene>
<proteinExistence type="predicted"/>
<dbReference type="RefSeq" id="WP_015029144.1">
    <property type="nucleotide sequence ID" value="NC_018748.1"/>
</dbReference>
<dbReference type="InterPro" id="IPR026341">
    <property type="entry name" value="T9SS_type_B"/>
</dbReference>
<dbReference type="Pfam" id="PF13585">
    <property type="entry name" value="CHU_C"/>
    <property type="match status" value="1"/>
</dbReference>
<evidence type="ECO:0000313" key="2">
    <source>
        <dbReference type="EMBL" id="AFK03447.1"/>
    </source>
</evidence>
<evidence type="ECO:0000313" key="3">
    <source>
        <dbReference type="Proteomes" id="UP000002875"/>
    </source>
</evidence>
<organism evidence="2 3">
    <name type="scientific">Emticicia oligotrophica (strain DSM 17448 / CIP 109782 / MTCC 6937 / GPTSA100-15)</name>
    <dbReference type="NCBI Taxonomy" id="929562"/>
    <lineage>
        <taxon>Bacteria</taxon>
        <taxon>Pseudomonadati</taxon>
        <taxon>Bacteroidota</taxon>
        <taxon>Cytophagia</taxon>
        <taxon>Cytophagales</taxon>
        <taxon>Leadbetterellaceae</taxon>
        <taxon>Emticicia</taxon>
    </lineage>
</organism>
<keyword evidence="3" id="KW-1185">Reference proteome</keyword>
<keyword evidence="1" id="KW-0732">Signal</keyword>
<accession>A0ABM5N1X8</accession>
<reference evidence="2 3" key="1">
    <citation type="submission" date="2011-07" db="EMBL/GenBank/DDBJ databases">
        <title>The complete genome of chromosome of Emticicia oligotrophica DSM 17448.</title>
        <authorList>
            <consortium name="US DOE Joint Genome Institute (JGI-PGF)"/>
            <person name="Lucas S."/>
            <person name="Han J."/>
            <person name="Lapidus A."/>
            <person name="Bruce D."/>
            <person name="Goodwin L."/>
            <person name="Pitluck S."/>
            <person name="Peters L."/>
            <person name="Kyrpides N."/>
            <person name="Mavromatis K."/>
            <person name="Ivanova N."/>
            <person name="Ovchinnikova G."/>
            <person name="Teshima H."/>
            <person name="Detter J.C."/>
            <person name="Tapia R."/>
            <person name="Han C."/>
            <person name="Land M."/>
            <person name="Hauser L."/>
            <person name="Markowitz V."/>
            <person name="Cheng J.-F."/>
            <person name="Hugenholtz P."/>
            <person name="Woyke T."/>
            <person name="Wu D."/>
            <person name="Tindall B."/>
            <person name="Pomrenke H."/>
            <person name="Brambilla E."/>
            <person name="Klenk H.-P."/>
            <person name="Eisen J.A."/>
        </authorList>
    </citation>
    <scope>NUCLEOTIDE SEQUENCE [LARGE SCALE GENOMIC DNA]</scope>
    <source>
        <strain evidence="2 3">DSM 17448</strain>
    </source>
</reference>
<protein>
    <recommendedName>
        <fullName evidence="4">Gliding motility-associated C-terminal domain-containing protein</fullName>
    </recommendedName>
</protein>
<evidence type="ECO:0000256" key="1">
    <source>
        <dbReference type="SAM" id="SignalP"/>
    </source>
</evidence>